<dbReference type="InterPro" id="IPR007387">
    <property type="entry name" value="TRAP_DctQ"/>
</dbReference>
<feature type="transmembrane region" description="Helical" evidence="9">
    <location>
        <begin position="12"/>
        <end position="30"/>
    </location>
</feature>
<evidence type="ECO:0000313" key="11">
    <source>
        <dbReference type="EMBL" id="RTE64503.1"/>
    </source>
</evidence>
<comment type="subcellular location">
    <subcellularLocation>
        <location evidence="1 9">Cell inner membrane</location>
        <topology evidence="1 9">Multi-pass membrane protein</topology>
    </subcellularLocation>
</comment>
<evidence type="ECO:0000256" key="3">
    <source>
        <dbReference type="ARBA" id="ARBA00022475"/>
    </source>
</evidence>
<feature type="transmembrane region" description="Helical" evidence="9">
    <location>
        <begin position="133"/>
        <end position="154"/>
    </location>
</feature>
<dbReference type="PANTHER" id="PTHR35011">
    <property type="entry name" value="2,3-DIKETO-L-GULONATE TRAP TRANSPORTER SMALL PERMEASE PROTEIN YIAM"/>
    <property type="match status" value="1"/>
</dbReference>
<dbReference type="InterPro" id="IPR055348">
    <property type="entry name" value="DctQ"/>
</dbReference>
<organism evidence="11 12">
    <name type="scientific">Amphritea opalescens</name>
    <dbReference type="NCBI Taxonomy" id="2490544"/>
    <lineage>
        <taxon>Bacteria</taxon>
        <taxon>Pseudomonadati</taxon>
        <taxon>Pseudomonadota</taxon>
        <taxon>Gammaproteobacteria</taxon>
        <taxon>Oceanospirillales</taxon>
        <taxon>Oceanospirillaceae</taxon>
        <taxon>Amphritea</taxon>
    </lineage>
</organism>
<evidence type="ECO:0000313" key="12">
    <source>
        <dbReference type="Proteomes" id="UP000283087"/>
    </source>
</evidence>
<dbReference type="RefSeq" id="WP_126159839.1">
    <property type="nucleotide sequence ID" value="NZ_RQXW01000021.1"/>
</dbReference>
<accession>A0A430KMB5</accession>
<evidence type="ECO:0000256" key="8">
    <source>
        <dbReference type="ARBA" id="ARBA00038436"/>
    </source>
</evidence>
<comment type="function">
    <text evidence="9">Part of the tripartite ATP-independent periplasmic (TRAP) transport system.</text>
</comment>
<evidence type="ECO:0000256" key="9">
    <source>
        <dbReference type="RuleBase" id="RU369079"/>
    </source>
</evidence>
<dbReference type="Proteomes" id="UP000283087">
    <property type="component" value="Unassembled WGS sequence"/>
</dbReference>
<feature type="domain" description="Tripartite ATP-independent periplasmic transporters DctQ component" evidence="10">
    <location>
        <begin position="28"/>
        <end position="157"/>
    </location>
</feature>
<proteinExistence type="inferred from homology"/>
<keyword evidence="4 9" id="KW-0997">Cell inner membrane</keyword>
<evidence type="ECO:0000256" key="4">
    <source>
        <dbReference type="ARBA" id="ARBA00022519"/>
    </source>
</evidence>
<dbReference type="GO" id="GO:0022857">
    <property type="term" value="F:transmembrane transporter activity"/>
    <property type="evidence" value="ECO:0007669"/>
    <property type="project" value="UniProtKB-UniRule"/>
</dbReference>
<feature type="transmembrane region" description="Helical" evidence="9">
    <location>
        <begin position="50"/>
        <end position="68"/>
    </location>
</feature>
<evidence type="ECO:0000259" key="10">
    <source>
        <dbReference type="Pfam" id="PF04290"/>
    </source>
</evidence>
<feature type="transmembrane region" description="Helical" evidence="9">
    <location>
        <begin position="89"/>
        <end position="113"/>
    </location>
</feature>
<evidence type="ECO:0000256" key="2">
    <source>
        <dbReference type="ARBA" id="ARBA00022448"/>
    </source>
</evidence>
<evidence type="ECO:0000256" key="7">
    <source>
        <dbReference type="ARBA" id="ARBA00023136"/>
    </source>
</evidence>
<comment type="caution">
    <text evidence="11">The sequence shown here is derived from an EMBL/GenBank/DDBJ whole genome shotgun (WGS) entry which is preliminary data.</text>
</comment>
<sequence>MLYLYKIQTKIVDICFYFSCLCMLYLTFFISADVIFRSFGVRLFSGTVELSEYALLAIGLLCAPWVYKRGSNLKVDILIANKSDNFKKYHAVLVDVVILFTCLFVFYYGAYSFFESIERDTYVYKMLVFPEWYINWIIPVSMLLVSTEALYRLYSFFKAES</sequence>
<dbReference type="OrthoDB" id="9180463at2"/>
<keyword evidence="2 9" id="KW-0813">Transport</keyword>
<evidence type="ECO:0000256" key="6">
    <source>
        <dbReference type="ARBA" id="ARBA00022989"/>
    </source>
</evidence>
<name>A0A430KMB5_9GAMM</name>
<keyword evidence="6 9" id="KW-1133">Transmembrane helix</keyword>
<evidence type="ECO:0000256" key="5">
    <source>
        <dbReference type="ARBA" id="ARBA00022692"/>
    </source>
</evidence>
<keyword evidence="3" id="KW-1003">Cell membrane</keyword>
<keyword evidence="7 9" id="KW-0472">Membrane</keyword>
<gene>
    <name evidence="11" type="ORF">EH243_16920</name>
</gene>
<dbReference type="EMBL" id="RQXW01000021">
    <property type="protein sequence ID" value="RTE64503.1"/>
    <property type="molecule type" value="Genomic_DNA"/>
</dbReference>
<dbReference type="Pfam" id="PF04290">
    <property type="entry name" value="DctQ"/>
    <property type="match status" value="1"/>
</dbReference>
<dbReference type="GO" id="GO:0005886">
    <property type="term" value="C:plasma membrane"/>
    <property type="evidence" value="ECO:0007669"/>
    <property type="project" value="UniProtKB-SubCell"/>
</dbReference>
<dbReference type="AlphaFoldDB" id="A0A430KMB5"/>
<comment type="subunit">
    <text evidence="9">The complex comprises the extracytoplasmic solute receptor protein and the two transmembrane proteins.</text>
</comment>
<protein>
    <recommendedName>
        <fullName evidence="9">TRAP transporter small permease protein</fullName>
    </recommendedName>
</protein>
<keyword evidence="12" id="KW-1185">Reference proteome</keyword>
<comment type="similarity">
    <text evidence="8 9">Belongs to the TRAP transporter small permease family.</text>
</comment>
<reference evidence="11 12" key="1">
    <citation type="submission" date="2018-11" db="EMBL/GenBank/DDBJ databases">
        <title>The draft genome sequence of Amphritea opalescens ANRC-JH13T.</title>
        <authorList>
            <person name="Fang Z."/>
            <person name="Zhang Y."/>
            <person name="Han X."/>
        </authorList>
    </citation>
    <scope>NUCLEOTIDE SEQUENCE [LARGE SCALE GENOMIC DNA]</scope>
    <source>
        <strain evidence="11 12">ANRC-JH13</strain>
    </source>
</reference>
<keyword evidence="5 9" id="KW-0812">Transmembrane</keyword>
<evidence type="ECO:0000256" key="1">
    <source>
        <dbReference type="ARBA" id="ARBA00004429"/>
    </source>
</evidence>